<keyword evidence="4" id="KW-1185">Reference proteome</keyword>
<evidence type="ECO:0000313" key="3">
    <source>
        <dbReference type="EMBL" id="KAK0714522.1"/>
    </source>
</evidence>
<evidence type="ECO:0000313" key="4">
    <source>
        <dbReference type="Proteomes" id="UP001172102"/>
    </source>
</evidence>
<gene>
    <name evidence="3" type="ORF">B0H67DRAFT_578366</name>
</gene>
<comment type="caution">
    <text evidence="3">The sequence shown here is derived from an EMBL/GenBank/DDBJ whole genome shotgun (WGS) entry which is preliminary data.</text>
</comment>
<reference evidence="3" key="1">
    <citation type="submission" date="2023-06" db="EMBL/GenBank/DDBJ databases">
        <title>Genome-scale phylogeny and comparative genomics of the fungal order Sordariales.</title>
        <authorList>
            <consortium name="Lawrence Berkeley National Laboratory"/>
            <person name="Hensen N."/>
            <person name="Bonometti L."/>
            <person name="Westerberg I."/>
            <person name="Brannstrom I.O."/>
            <person name="Guillou S."/>
            <person name="Cros-Aarteil S."/>
            <person name="Calhoun S."/>
            <person name="Haridas S."/>
            <person name="Kuo A."/>
            <person name="Mondo S."/>
            <person name="Pangilinan J."/>
            <person name="Riley R."/>
            <person name="Labutti K."/>
            <person name="Andreopoulos B."/>
            <person name="Lipzen A."/>
            <person name="Chen C."/>
            <person name="Yanf M."/>
            <person name="Daum C."/>
            <person name="Ng V."/>
            <person name="Clum A."/>
            <person name="Steindorff A."/>
            <person name="Ohm R."/>
            <person name="Martin F."/>
            <person name="Silar P."/>
            <person name="Natvig D."/>
            <person name="Lalanne C."/>
            <person name="Gautier V."/>
            <person name="Ament-Velasquez S.L."/>
            <person name="Kruys A."/>
            <person name="Hutchinson M.I."/>
            <person name="Powell A.J."/>
            <person name="Barry K."/>
            <person name="Miller A.N."/>
            <person name="Grigoriev I.V."/>
            <person name="Debuchy R."/>
            <person name="Gladieux P."/>
            <person name="Thoren M.H."/>
            <person name="Johannesson H."/>
        </authorList>
    </citation>
    <scope>NUCLEOTIDE SEQUENCE</scope>
    <source>
        <strain evidence="3">SMH4607-1</strain>
    </source>
</reference>
<accession>A0AA40AER4</accession>
<feature type="coiled-coil region" evidence="1">
    <location>
        <begin position="73"/>
        <end position="100"/>
    </location>
</feature>
<dbReference type="Proteomes" id="UP001172102">
    <property type="component" value="Unassembled WGS sequence"/>
</dbReference>
<dbReference type="AlphaFoldDB" id="A0AA40AER4"/>
<evidence type="ECO:0000256" key="2">
    <source>
        <dbReference type="SAM" id="MobiDB-lite"/>
    </source>
</evidence>
<sequence length="229" mass="26086">MPSRDPMVEPNGTLSTSITCRGDSKRPSPQPNDNRNNTTNDNKELINLSQQLRVKQSALDRVLTDFIHAQAELETKAQLLAEREAQIANLEEMVAKMRTGSDSWEARTLEAEQRGADLKANLDRIQTERTIELQRCEQETWDAVREASLLRLEGAEKDFLIKELQRKHKDAQESAMLAGGDRRIVEAESETRIKELQGLVNFFKRNSEKNSKLVCELTEKIQELTRLGV</sequence>
<protein>
    <submittedName>
        <fullName evidence="3">Uncharacterized protein</fullName>
    </submittedName>
</protein>
<keyword evidence="1" id="KW-0175">Coiled coil</keyword>
<dbReference type="EMBL" id="JAUKUA010000004">
    <property type="protein sequence ID" value="KAK0714522.1"/>
    <property type="molecule type" value="Genomic_DNA"/>
</dbReference>
<organism evidence="3 4">
    <name type="scientific">Lasiosphaeris hirsuta</name>
    <dbReference type="NCBI Taxonomy" id="260670"/>
    <lineage>
        <taxon>Eukaryota</taxon>
        <taxon>Fungi</taxon>
        <taxon>Dikarya</taxon>
        <taxon>Ascomycota</taxon>
        <taxon>Pezizomycotina</taxon>
        <taxon>Sordariomycetes</taxon>
        <taxon>Sordariomycetidae</taxon>
        <taxon>Sordariales</taxon>
        <taxon>Lasiosphaeriaceae</taxon>
        <taxon>Lasiosphaeris</taxon>
    </lineage>
</organism>
<name>A0AA40AER4_9PEZI</name>
<proteinExistence type="predicted"/>
<evidence type="ECO:0000256" key="1">
    <source>
        <dbReference type="SAM" id="Coils"/>
    </source>
</evidence>
<feature type="region of interest" description="Disordered" evidence="2">
    <location>
        <begin position="1"/>
        <end position="41"/>
    </location>
</feature>